<dbReference type="RefSeq" id="WP_253269077.1">
    <property type="nucleotide sequence ID" value="NZ_CP092751.1"/>
</dbReference>
<dbReference type="HAMAP" id="MF_02087">
    <property type="entry name" value="PLP_homeostasis"/>
    <property type="match status" value="1"/>
</dbReference>
<evidence type="ECO:0000256" key="2">
    <source>
        <dbReference type="HAMAP-Rule" id="MF_02087"/>
    </source>
</evidence>
<dbReference type="CDD" id="cd00635">
    <property type="entry name" value="PLPDE_III_YBL036c_like"/>
    <property type="match status" value="1"/>
</dbReference>
<organism evidence="5 6">
    <name type="scientific">Bacillus vallismortis</name>
    <dbReference type="NCBI Taxonomy" id="72361"/>
    <lineage>
        <taxon>Bacteria</taxon>
        <taxon>Bacillati</taxon>
        <taxon>Bacillota</taxon>
        <taxon>Bacilli</taxon>
        <taxon>Bacillales</taxon>
        <taxon>Bacillaceae</taxon>
        <taxon>Bacillus</taxon>
    </lineage>
</organism>
<gene>
    <name evidence="5" type="ORF">MKF32_08345</name>
</gene>
<dbReference type="NCBIfam" id="TIGR00044">
    <property type="entry name" value="YggS family pyridoxal phosphate-dependent enzyme"/>
    <property type="match status" value="1"/>
</dbReference>
<dbReference type="EMBL" id="CP092751">
    <property type="protein sequence ID" value="USP97038.1"/>
    <property type="molecule type" value="Genomic_DNA"/>
</dbReference>
<evidence type="ECO:0000256" key="3">
    <source>
        <dbReference type="RuleBase" id="RU004514"/>
    </source>
</evidence>
<accession>A0ABY4Y339</accession>
<dbReference type="InterPro" id="IPR001608">
    <property type="entry name" value="Ala_racemase_N"/>
</dbReference>
<comment type="function">
    <text evidence="2">Pyridoxal 5'-phosphate (PLP)-binding protein, which is involved in PLP homeostasis.</text>
</comment>
<evidence type="ECO:0000256" key="1">
    <source>
        <dbReference type="ARBA" id="ARBA00022898"/>
    </source>
</evidence>
<feature type="domain" description="Alanine racemase N-terminal" evidence="4">
    <location>
        <begin position="7"/>
        <end position="223"/>
    </location>
</feature>
<protein>
    <recommendedName>
        <fullName evidence="2">Pyridoxal phosphate homeostasis protein</fullName>
        <shortName evidence="2">PLP homeostasis protein</shortName>
    </recommendedName>
</protein>
<comment type="similarity">
    <text evidence="2 3">Belongs to the pyridoxal phosphate-binding protein YggS/PROSC family.</text>
</comment>
<dbReference type="Gene3D" id="3.20.20.10">
    <property type="entry name" value="Alanine racemase"/>
    <property type="match status" value="1"/>
</dbReference>
<dbReference type="PANTHER" id="PTHR10146">
    <property type="entry name" value="PROLINE SYNTHETASE CO-TRANSCRIBED BACTERIAL HOMOLOG PROTEIN"/>
    <property type="match status" value="1"/>
</dbReference>
<proteinExistence type="inferred from homology"/>
<name>A0ABY4Y339_BACVA</name>
<evidence type="ECO:0000313" key="5">
    <source>
        <dbReference type="EMBL" id="USP97038.1"/>
    </source>
</evidence>
<reference evidence="5" key="1">
    <citation type="submission" date="2022-02" db="EMBL/GenBank/DDBJ databases">
        <title>Draft Genome Sequence of Bacillus vallismortis Strain BL01, Isolated from Artemisia lerchiana Web. Roots.</title>
        <authorList>
            <person name="Chebotar V.K."/>
            <person name="Gancheva M.S."/>
            <person name="Chizhevskaya E.P."/>
            <person name="Komarova O.V."/>
            <person name="Baganova M.E."/>
            <person name="Zaplatkin A.N."/>
            <person name="Pishchik V.N."/>
        </authorList>
    </citation>
    <scope>NUCLEOTIDE SEQUENCE</scope>
    <source>
        <strain evidence="5">BL01</strain>
    </source>
</reference>
<keyword evidence="1 2" id="KW-0663">Pyridoxal phosphate</keyword>
<evidence type="ECO:0000259" key="4">
    <source>
        <dbReference type="Pfam" id="PF01168"/>
    </source>
</evidence>
<dbReference type="InterPro" id="IPR011078">
    <property type="entry name" value="PyrdxlP_homeostasis"/>
</dbReference>
<dbReference type="PIRSF" id="PIRSF004848">
    <property type="entry name" value="YBL036c_PLPDEIII"/>
    <property type="match status" value="1"/>
</dbReference>
<dbReference type="PROSITE" id="PS01211">
    <property type="entry name" value="UPF0001"/>
    <property type="match status" value="1"/>
</dbReference>
<dbReference type="InterPro" id="IPR029066">
    <property type="entry name" value="PLP-binding_barrel"/>
</dbReference>
<feature type="modified residue" description="N6-(pyridoxal phosphate)lysine" evidence="2">
    <location>
        <position position="35"/>
    </location>
</feature>
<dbReference type="Pfam" id="PF01168">
    <property type="entry name" value="Ala_racemase_N"/>
    <property type="match status" value="1"/>
</dbReference>
<dbReference type="PANTHER" id="PTHR10146:SF14">
    <property type="entry name" value="PYRIDOXAL PHOSPHATE HOMEOSTASIS PROTEIN"/>
    <property type="match status" value="1"/>
</dbReference>
<evidence type="ECO:0000313" key="6">
    <source>
        <dbReference type="Proteomes" id="UP001057348"/>
    </source>
</evidence>
<dbReference type="Proteomes" id="UP001057348">
    <property type="component" value="Chromosome"/>
</dbReference>
<sequence length="230" mass="25697">MRVVDHLRHINERINEACNRSGRSSDKVTVIAVTKYVSPERAQEAVDAGITCLGENRDAELLRKQEIIKGNPEWHFIGSLQSRKAKAVVNAVSYIHSLDRLSLAKEIEKRAEGTVKCFVQVNTSLEPSKHGMKKEEVIPFIQELSGFEHIVVAGLMTMAPLTDEQDQVRSCFRLLRELRHQVQELKQPNAPCTELSMGMSNDFEIAIEEGATYIRIGSSLVGNETGGVQQ</sequence>
<keyword evidence="6" id="KW-1185">Reference proteome</keyword>
<dbReference type="SUPFAM" id="SSF51419">
    <property type="entry name" value="PLP-binding barrel"/>
    <property type="match status" value="1"/>
</dbReference>